<dbReference type="Gene3D" id="1.25.40.10">
    <property type="entry name" value="Tetratricopeptide repeat domain"/>
    <property type="match status" value="1"/>
</dbReference>
<protein>
    <recommendedName>
        <fullName evidence="4">Sel1 repeat family protein</fullName>
    </recommendedName>
</protein>
<dbReference type="Gramene" id="Mp5g01210.1">
    <property type="protein sequence ID" value="Mp5g01210.1.cds"/>
    <property type="gene ID" value="Mp5g01210"/>
</dbReference>
<sequence>MRTCLGCTICEKVIRFWILLCGCLIPDLEIGRDLGASQLLMSKKSESKKEEALRSRGERVPLKDVVADCERRWFEATLKAARSGDVSMQSLVGQMFCSGYGVAPDLKKGRLWLQKSAEVDKDARVLLASLAESNGEPWTMYTNSFKDNQNIVAMFHSGCEIGCWTYVKGYAIGIWKVIAESTIYPCRSWRRTTHSCF</sequence>
<dbReference type="EMBL" id="KZ772865">
    <property type="protein sequence ID" value="PTQ27472.1"/>
    <property type="molecule type" value="Genomic_DNA"/>
</dbReference>
<dbReference type="PANTHER" id="PTHR36792">
    <property type="entry name" value="EXPRESSED PROTEIN"/>
    <property type="match status" value="1"/>
</dbReference>
<proteinExistence type="predicted"/>
<evidence type="ECO:0008006" key="4">
    <source>
        <dbReference type="Google" id="ProtNLM"/>
    </source>
</evidence>
<accession>A0A2R6W0U6</accession>
<dbReference type="AlphaFoldDB" id="A0A2R6W0U6"/>
<keyword evidence="1" id="KW-0732">Signal</keyword>
<dbReference type="OrthoDB" id="2384430at2759"/>
<feature type="signal peptide" evidence="1">
    <location>
        <begin position="1"/>
        <end position="15"/>
    </location>
</feature>
<name>A0A2R6W0U6_MARPO</name>
<dbReference type="SUPFAM" id="SSF81901">
    <property type="entry name" value="HCP-like"/>
    <property type="match status" value="1"/>
</dbReference>
<dbReference type="PANTHER" id="PTHR36792:SF5">
    <property type="entry name" value="SEL1 REPEAT PROTEIN"/>
    <property type="match status" value="1"/>
</dbReference>
<reference evidence="3" key="1">
    <citation type="journal article" date="2017" name="Cell">
        <title>Insights into land plant evolution garnered from the Marchantia polymorpha genome.</title>
        <authorList>
            <person name="Bowman J.L."/>
            <person name="Kohchi T."/>
            <person name="Yamato K.T."/>
            <person name="Jenkins J."/>
            <person name="Shu S."/>
            <person name="Ishizaki K."/>
            <person name="Yamaoka S."/>
            <person name="Nishihama R."/>
            <person name="Nakamura Y."/>
            <person name="Berger F."/>
            <person name="Adam C."/>
            <person name="Aki S.S."/>
            <person name="Althoff F."/>
            <person name="Araki T."/>
            <person name="Arteaga-Vazquez M.A."/>
            <person name="Balasubrmanian S."/>
            <person name="Barry K."/>
            <person name="Bauer D."/>
            <person name="Boehm C.R."/>
            <person name="Briginshaw L."/>
            <person name="Caballero-Perez J."/>
            <person name="Catarino B."/>
            <person name="Chen F."/>
            <person name="Chiyoda S."/>
            <person name="Chovatia M."/>
            <person name="Davies K.M."/>
            <person name="Delmans M."/>
            <person name="Demura T."/>
            <person name="Dierschke T."/>
            <person name="Dolan L."/>
            <person name="Dorantes-Acosta A.E."/>
            <person name="Eklund D.M."/>
            <person name="Florent S.N."/>
            <person name="Flores-Sandoval E."/>
            <person name="Fujiyama A."/>
            <person name="Fukuzawa H."/>
            <person name="Galik B."/>
            <person name="Grimanelli D."/>
            <person name="Grimwood J."/>
            <person name="Grossniklaus U."/>
            <person name="Hamada T."/>
            <person name="Haseloff J."/>
            <person name="Hetherington A.J."/>
            <person name="Higo A."/>
            <person name="Hirakawa Y."/>
            <person name="Hundley H.N."/>
            <person name="Ikeda Y."/>
            <person name="Inoue K."/>
            <person name="Inoue S.I."/>
            <person name="Ishida S."/>
            <person name="Jia Q."/>
            <person name="Kakita M."/>
            <person name="Kanazawa T."/>
            <person name="Kawai Y."/>
            <person name="Kawashima T."/>
            <person name="Kennedy M."/>
            <person name="Kinose K."/>
            <person name="Kinoshita T."/>
            <person name="Kohara Y."/>
            <person name="Koide E."/>
            <person name="Komatsu K."/>
            <person name="Kopischke S."/>
            <person name="Kubo M."/>
            <person name="Kyozuka J."/>
            <person name="Lagercrantz U."/>
            <person name="Lin S.S."/>
            <person name="Lindquist E."/>
            <person name="Lipzen A.M."/>
            <person name="Lu C.W."/>
            <person name="De Luna E."/>
            <person name="Martienssen R.A."/>
            <person name="Minamino N."/>
            <person name="Mizutani M."/>
            <person name="Mizutani M."/>
            <person name="Mochizuki N."/>
            <person name="Monte I."/>
            <person name="Mosher R."/>
            <person name="Nagasaki H."/>
            <person name="Nakagami H."/>
            <person name="Naramoto S."/>
            <person name="Nishitani K."/>
            <person name="Ohtani M."/>
            <person name="Okamoto T."/>
            <person name="Okumura M."/>
            <person name="Phillips J."/>
            <person name="Pollak B."/>
            <person name="Reinders A."/>
            <person name="Rovekamp M."/>
            <person name="Sano R."/>
            <person name="Sawa S."/>
            <person name="Schmid M.W."/>
            <person name="Shirakawa M."/>
            <person name="Solano R."/>
            <person name="Spunde A."/>
            <person name="Suetsugu N."/>
            <person name="Sugano S."/>
            <person name="Sugiyama A."/>
            <person name="Sun R."/>
            <person name="Suzuki Y."/>
            <person name="Takenaka M."/>
            <person name="Takezawa D."/>
            <person name="Tomogane H."/>
            <person name="Tsuzuki M."/>
            <person name="Ueda T."/>
            <person name="Umeda M."/>
            <person name="Ward J.M."/>
            <person name="Watanabe Y."/>
            <person name="Yazaki K."/>
            <person name="Yokoyama R."/>
            <person name="Yoshitake Y."/>
            <person name="Yotsui I."/>
            <person name="Zachgo S."/>
            <person name="Schmutz J."/>
        </authorList>
    </citation>
    <scope>NUCLEOTIDE SEQUENCE [LARGE SCALE GENOMIC DNA]</scope>
    <source>
        <strain evidence="3">Tak-1</strain>
    </source>
</reference>
<feature type="chain" id="PRO_5015345666" description="Sel1 repeat family protein" evidence="1">
    <location>
        <begin position="16"/>
        <end position="197"/>
    </location>
</feature>
<keyword evidence="3" id="KW-1185">Reference proteome</keyword>
<evidence type="ECO:0000313" key="2">
    <source>
        <dbReference type="EMBL" id="PTQ27472.1"/>
    </source>
</evidence>
<dbReference type="InterPro" id="IPR011990">
    <property type="entry name" value="TPR-like_helical_dom_sf"/>
</dbReference>
<dbReference type="Proteomes" id="UP000244005">
    <property type="component" value="Unassembled WGS sequence"/>
</dbReference>
<evidence type="ECO:0000256" key="1">
    <source>
        <dbReference type="SAM" id="SignalP"/>
    </source>
</evidence>
<organism evidence="2 3">
    <name type="scientific">Marchantia polymorpha</name>
    <name type="common">Common liverwort</name>
    <name type="synonym">Marchantia aquatica</name>
    <dbReference type="NCBI Taxonomy" id="3197"/>
    <lineage>
        <taxon>Eukaryota</taxon>
        <taxon>Viridiplantae</taxon>
        <taxon>Streptophyta</taxon>
        <taxon>Embryophyta</taxon>
        <taxon>Marchantiophyta</taxon>
        <taxon>Marchantiopsida</taxon>
        <taxon>Marchantiidae</taxon>
        <taxon>Marchantiales</taxon>
        <taxon>Marchantiaceae</taxon>
        <taxon>Marchantia</taxon>
    </lineage>
</organism>
<evidence type="ECO:0000313" key="3">
    <source>
        <dbReference type="Proteomes" id="UP000244005"/>
    </source>
</evidence>
<gene>
    <name evidence="2" type="ORF">MARPO_0197s0015</name>
</gene>